<name>A0A3S9MKW9_9ACTN</name>
<dbReference type="AlphaFoldDB" id="A0A3S9MKW9"/>
<dbReference type="Pfam" id="PF08279">
    <property type="entry name" value="HTH_11"/>
    <property type="match status" value="1"/>
</dbReference>
<organism evidence="6 7">
    <name type="scientific">Streptomyces cyaneochromogenes</name>
    <dbReference type="NCBI Taxonomy" id="2496836"/>
    <lineage>
        <taxon>Bacteria</taxon>
        <taxon>Bacillati</taxon>
        <taxon>Actinomycetota</taxon>
        <taxon>Actinomycetes</taxon>
        <taxon>Kitasatosporales</taxon>
        <taxon>Streptomycetaceae</taxon>
        <taxon>Streptomyces</taxon>
    </lineage>
</organism>
<evidence type="ECO:0000259" key="5">
    <source>
        <dbReference type="Pfam" id="PF08279"/>
    </source>
</evidence>
<dbReference type="Gene3D" id="1.10.10.10">
    <property type="entry name" value="Winged helix-like DNA-binding domain superfamily/Winged helix DNA-binding domain"/>
    <property type="match status" value="1"/>
</dbReference>
<dbReference type="InterPro" id="IPR013196">
    <property type="entry name" value="HTH_11"/>
</dbReference>
<dbReference type="Proteomes" id="UP000280298">
    <property type="component" value="Chromosome"/>
</dbReference>
<proteinExistence type="predicted"/>
<evidence type="ECO:0000256" key="1">
    <source>
        <dbReference type="ARBA" id="ARBA00023015"/>
    </source>
</evidence>
<evidence type="ECO:0000256" key="2">
    <source>
        <dbReference type="ARBA" id="ARBA00023125"/>
    </source>
</evidence>
<evidence type="ECO:0000256" key="4">
    <source>
        <dbReference type="SAM" id="MobiDB-lite"/>
    </source>
</evidence>
<dbReference type="PROSITE" id="PS00894">
    <property type="entry name" value="HTH_DEOR_1"/>
    <property type="match status" value="1"/>
</dbReference>
<feature type="domain" description="Helix-turn-helix type 11" evidence="5">
    <location>
        <begin position="11"/>
        <end position="46"/>
    </location>
</feature>
<keyword evidence="3" id="KW-0804">Transcription</keyword>
<evidence type="ECO:0000256" key="3">
    <source>
        <dbReference type="ARBA" id="ARBA00023163"/>
    </source>
</evidence>
<dbReference type="GO" id="GO:0003700">
    <property type="term" value="F:DNA-binding transcription factor activity"/>
    <property type="evidence" value="ECO:0007669"/>
    <property type="project" value="InterPro"/>
</dbReference>
<dbReference type="InterPro" id="IPR018356">
    <property type="entry name" value="Tscrpt_reg_HTH_DeoR_CS"/>
</dbReference>
<reference evidence="6 7" key="1">
    <citation type="journal article" date="2019" name="Int. J. Syst. Evol. Microbiol.">
        <title>Streptomyces cyaneochromogenes sp. nov., a blue pigment-producing actinomycete from manganese-contaminated soil.</title>
        <authorList>
            <person name="Tang X."/>
            <person name="Zhao J."/>
            <person name="Li K."/>
            <person name="Chen Z."/>
            <person name="Sun Y."/>
            <person name="Gao J."/>
        </authorList>
    </citation>
    <scope>NUCLEOTIDE SEQUENCE [LARGE SCALE GENOMIC DNA]</scope>
    <source>
        <strain evidence="6 7">MK-45</strain>
    </source>
</reference>
<dbReference type="KEGG" id="scya:EJ357_45490"/>
<keyword evidence="2" id="KW-0238">DNA-binding</keyword>
<accession>A0A3S9MKW9</accession>
<dbReference type="InterPro" id="IPR036388">
    <property type="entry name" value="WH-like_DNA-bd_sf"/>
</dbReference>
<keyword evidence="7" id="KW-1185">Reference proteome</keyword>
<feature type="region of interest" description="Disordered" evidence="4">
    <location>
        <begin position="47"/>
        <end position="88"/>
    </location>
</feature>
<evidence type="ECO:0000313" key="7">
    <source>
        <dbReference type="Proteomes" id="UP000280298"/>
    </source>
</evidence>
<sequence>MEITTSDTTSRVLRLLPLLQTRRGWSGADLADRLGFTVRTVHRDIDRGYRLAAGADLPPPRRRPRRPRAPPHRRRPRAAGDQSISPVS</sequence>
<dbReference type="GO" id="GO:0003677">
    <property type="term" value="F:DNA binding"/>
    <property type="evidence" value="ECO:0007669"/>
    <property type="project" value="UniProtKB-KW"/>
</dbReference>
<evidence type="ECO:0000313" key="6">
    <source>
        <dbReference type="EMBL" id="AZQ39793.1"/>
    </source>
</evidence>
<feature type="compositionally biased region" description="Basic residues" evidence="4">
    <location>
        <begin position="60"/>
        <end position="77"/>
    </location>
</feature>
<keyword evidence="1" id="KW-0805">Transcription regulation</keyword>
<dbReference type="OrthoDB" id="3483912at2"/>
<protein>
    <submittedName>
        <fullName evidence="6">HTH domain-containing protein</fullName>
    </submittedName>
</protein>
<dbReference type="EMBL" id="CP034539">
    <property type="protein sequence ID" value="AZQ39793.1"/>
    <property type="molecule type" value="Genomic_DNA"/>
</dbReference>
<gene>
    <name evidence="6" type="ORF">EJ357_45490</name>
</gene>